<name>A0AA86NA69_9EUKA</name>
<reference evidence="2" key="1">
    <citation type="submission" date="2023-06" db="EMBL/GenBank/DDBJ databases">
        <authorList>
            <person name="Kurt Z."/>
        </authorList>
    </citation>
    <scope>NUCLEOTIDE SEQUENCE</scope>
</reference>
<comment type="caution">
    <text evidence="2">The sequence shown here is derived from an EMBL/GenBank/DDBJ whole genome shotgun (WGS) entry which is preliminary data.</text>
</comment>
<organism evidence="2">
    <name type="scientific">Hexamita inflata</name>
    <dbReference type="NCBI Taxonomy" id="28002"/>
    <lineage>
        <taxon>Eukaryota</taxon>
        <taxon>Metamonada</taxon>
        <taxon>Diplomonadida</taxon>
        <taxon>Hexamitidae</taxon>
        <taxon>Hexamitinae</taxon>
        <taxon>Hexamita</taxon>
    </lineage>
</organism>
<proteinExistence type="predicted"/>
<dbReference type="SUPFAM" id="SSF50978">
    <property type="entry name" value="WD40 repeat-like"/>
    <property type="match status" value="1"/>
</dbReference>
<keyword evidence="4" id="KW-1185">Reference proteome</keyword>
<evidence type="ECO:0000313" key="4">
    <source>
        <dbReference type="Proteomes" id="UP001642409"/>
    </source>
</evidence>
<evidence type="ECO:0000313" key="2">
    <source>
        <dbReference type="EMBL" id="CAI9915902.1"/>
    </source>
</evidence>
<accession>A0AA86NA69</accession>
<dbReference type="InterPro" id="IPR036322">
    <property type="entry name" value="WD40_repeat_dom_sf"/>
</dbReference>
<dbReference type="AlphaFoldDB" id="A0AA86NA69"/>
<sequence>MNKLLFTTYDGILIGYELEQADDGVKFNQFINSQEATTPLKSVVQINGSIFVSVNCNVHKYSLSTKKLMHVIELKDKVDFLYVLSDYLLVAHSGTVECYDQSGNHLQTYKTKFERVNCICKYSETSFIVLYKNNLTAFCLNQNSPLAVQRVKADYFYCQQLNSTDIMLLSEAKLSKYNLQAGTQVDFNGLNFNSSFSTEKMHFIGTTEGNLIVLDTDMKKKKMFNTVEGRIKKIFQVEEDIFCLISSNGAIQIFGYDSEANEAFVVGEQMLVKRLVDGINVKESAEEEELAEAGEQGEEQEEDIEEELEEMFGEEEGEEEWEEIDMGKA</sequence>
<reference evidence="3 4" key="2">
    <citation type="submission" date="2024-07" db="EMBL/GenBank/DDBJ databases">
        <authorList>
            <person name="Akdeniz Z."/>
        </authorList>
    </citation>
    <scope>NUCLEOTIDE SEQUENCE [LARGE SCALE GENOMIC DNA]</scope>
</reference>
<evidence type="ECO:0000256" key="1">
    <source>
        <dbReference type="SAM" id="MobiDB-lite"/>
    </source>
</evidence>
<gene>
    <name evidence="2" type="ORF">HINF_LOCUS3547</name>
    <name evidence="3" type="ORF">HINF_LOCUS57408</name>
</gene>
<dbReference type="Proteomes" id="UP001642409">
    <property type="component" value="Unassembled WGS sequence"/>
</dbReference>
<evidence type="ECO:0000313" key="3">
    <source>
        <dbReference type="EMBL" id="CAL6075852.1"/>
    </source>
</evidence>
<feature type="region of interest" description="Disordered" evidence="1">
    <location>
        <begin position="285"/>
        <end position="329"/>
    </location>
</feature>
<protein>
    <submittedName>
        <fullName evidence="2">Uncharacterized protein</fullName>
    </submittedName>
</protein>
<dbReference type="EMBL" id="CATOUU010000082">
    <property type="protein sequence ID" value="CAI9915902.1"/>
    <property type="molecule type" value="Genomic_DNA"/>
</dbReference>
<dbReference type="EMBL" id="CAXDID020000316">
    <property type="protein sequence ID" value="CAL6075852.1"/>
    <property type="molecule type" value="Genomic_DNA"/>
</dbReference>